<accession>A0A5M7CC97</accession>
<sequence length="92" mass="10133">MRTPLDLHGVTTLLYVAPIPTTLLPRLELDDLVDYVAAMAEGLPVEDRERLEQGLAALVERGGPRFERERYQVARALARAVRANPEPGQGVA</sequence>
<proteinExistence type="predicted"/>
<reference evidence="1 2" key="1">
    <citation type="submission" date="2019-09" db="EMBL/GenBank/DDBJ databases">
        <title>Draft genome sequence of the thermophilic Saccharopolyspora hirsuta VKM Ac-666T.</title>
        <authorList>
            <person name="Lobastova T.G."/>
            <person name="Fokina V."/>
            <person name="Bragin E.Y."/>
            <person name="Shtratnikova V.Y."/>
            <person name="Starodumova I.P."/>
            <person name="Tarlachkov S.V."/>
            <person name="Donova M.V."/>
        </authorList>
    </citation>
    <scope>NUCLEOTIDE SEQUENCE [LARGE SCALE GENOMIC DNA]</scope>
    <source>
        <strain evidence="1 2">VKM Ac-666</strain>
    </source>
</reference>
<gene>
    <name evidence="1" type="ORF">F1721_06615</name>
</gene>
<protein>
    <submittedName>
        <fullName evidence="1">Uncharacterized protein</fullName>
    </submittedName>
</protein>
<dbReference type="AlphaFoldDB" id="A0A5M7CC97"/>
<dbReference type="RefSeq" id="WP_150065675.1">
    <property type="nucleotide sequence ID" value="NZ_VWPH01000003.1"/>
</dbReference>
<dbReference type="OrthoDB" id="3691742at2"/>
<keyword evidence="2" id="KW-1185">Reference proteome</keyword>
<dbReference type="SMR" id="A0A5M7CC97"/>
<comment type="caution">
    <text evidence="1">The sequence shown here is derived from an EMBL/GenBank/DDBJ whole genome shotgun (WGS) entry which is preliminary data.</text>
</comment>
<name>A0A5M7CC97_SACHI</name>
<evidence type="ECO:0000313" key="1">
    <source>
        <dbReference type="EMBL" id="KAA5836015.1"/>
    </source>
</evidence>
<dbReference type="Proteomes" id="UP000323946">
    <property type="component" value="Unassembled WGS sequence"/>
</dbReference>
<evidence type="ECO:0000313" key="2">
    <source>
        <dbReference type="Proteomes" id="UP000323946"/>
    </source>
</evidence>
<organism evidence="1 2">
    <name type="scientific">Saccharopolyspora hirsuta</name>
    <dbReference type="NCBI Taxonomy" id="1837"/>
    <lineage>
        <taxon>Bacteria</taxon>
        <taxon>Bacillati</taxon>
        <taxon>Actinomycetota</taxon>
        <taxon>Actinomycetes</taxon>
        <taxon>Pseudonocardiales</taxon>
        <taxon>Pseudonocardiaceae</taxon>
        <taxon>Saccharopolyspora</taxon>
    </lineage>
</organism>
<dbReference type="EMBL" id="VWPH01000003">
    <property type="protein sequence ID" value="KAA5836015.1"/>
    <property type="molecule type" value="Genomic_DNA"/>
</dbReference>